<dbReference type="SUPFAM" id="SSF53474">
    <property type="entry name" value="alpha/beta-Hydrolases"/>
    <property type="match status" value="1"/>
</dbReference>
<evidence type="ECO:0008006" key="3">
    <source>
        <dbReference type="Google" id="ProtNLM"/>
    </source>
</evidence>
<dbReference type="AlphaFoldDB" id="A0A1I6XQ99"/>
<gene>
    <name evidence="1" type="ORF">SAMN05660657_00579</name>
</gene>
<dbReference type="RefSeq" id="WP_093577952.1">
    <property type="nucleotide sequence ID" value="NZ_FPBA01000002.1"/>
</dbReference>
<dbReference type="InterPro" id="IPR029058">
    <property type="entry name" value="AB_hydrolase_fold"/>
</dbReference>
<dbReference type="OrthoDB" id="8871309at2"/>
<keyword evidence="2" id="KW-1185">Reference proteome</keyword>
<dbReference type="Proteomes" id="UP000199546">
    <property type="component" value="Unassembled WGS sequence"/>
</dbReference>
<dbReference type="Gene3D" id="3.40.50.1820">
    <property type="entry name" value="alpha/beta hydrolase"/>
    <property type="match status" value="1"/>
</dbReference>
<proteinExistence type="predicted"/>
<reference evidence="2" key="1">
    <citation type="submission" date="2016-10" db="EMBL/GenBank/DDBJ databases">
        <authorList>
            <person name="Varghese N."/>
            <person name="Submissions S."/>
        </authorList>
    </citation>
    <scope>NUCLEOTIDE SEQUENCE [LARGE SCALE GENOMIC DNA]</scope>
    <source>
        <strain evidence="2">DSM 46136</strain>
    </source>
</reference>
<sequence length="263" mass="28268">MTSTTSAHRARDEGDPPWVGASPVAAALAAQRPWREAAALLRSPVWRGRGVPDGGGLPVLLVPGFLAGDPSLAVMERWLRARGYRTCTSQIRVNVDCTRKAVERLERRLVEFTDRTGRPAAVVGQSRGGLFAKIVAMRRPDRVSGIVTLGSPNVDHMAINPLVAAQVRLVAALGSVGVPGVFVDDCLQGRCAGELAAELDRPFPAHVPYVSVHSRSDWVVDWRACLDPAADNVEIDSSHVGMSVHPEVYRLLGKRLPALAGVR</sequence>
<organism evidence="1 2">
    <name type="scientific">Geodermatophilus amargosae</name>
    <dbReference type="NCBI Taxonomy" id="1296565"/>
    <lineage>
        <taxon>Bacteria</taxon>
        <taxon>Bacillati</taxon>
        <taxon>Actinomycetota</taxon>
        <taxon>Actinomycetes</taxon>
        <taxon>Geodermatophilales</taxon>
        <taxon>Geodermatophilaceae</taxon>
        <taxon>Geodermatophilus</taxon>
    </lineage>
</organism>
<dbReference type="EMBL" id="FPBA01000002">
    <property type="protein sequence ID" value="SFT40669.1"/>
    <property type="molecule type" value="Genomic_DNA"/>
</dbReference>
<dbReference type="STRING" id="1296565.SAMN05660657_00579"/>
<name>A0A1I6XQ99_9ACTN</name>
<evidence type="ECO:0000313" key="1">
    <source>
        <dbReference type="EMBL" id="SFT40669.1"/>
    </source>
</evidence>
<accession>A0A1I6XQ99</accession>
<evidence type="ECO:0000313" key="2">
    <source>
        <dbReference type="Proteomes" id="UP000199546"/>
    </source>
</evidence>
<protein>
    <recommendedName>
        <fullName evidence="3">Alpha/beta hydrolase family protein</fullName>
    </recommendedName>
</protein>